<sequence length="115" mass="13533">MKSINYLVIIKDDQLAGQVDIWIERNEFARFVEKLLNAENSEIENISLSAISAEELKVIFINQRIGGYEIAYSIKKMRYLQNRLIETTLKGFFEYDIEFLNQSKEKLKDIHKLLS</sequence>
<comment type="caution">
    <text evidence="1">The sequence shown here is derived from an EMBL/GenBank/DDBJ whole genome shotgun (WGS) entry which is preliminary data.</text>
</comment>
<keyword evidence="2" id="KW-1185">Reference proteome</keyword>
<dbReference type="EMBL" id="BOSE01000007">
    <property type="protein sequence ID" value="GIP18141.1"/>
    <property type="molecule type" value="Genomic_DNA"/>
</dbReference>
<proteinExistence type="predicted"/>
<evidence type="ECO:0000313" key="2">
    <source>
        <dbReference type="Proteomes" id="UP000683139"/>
    </source>
</evidence>
<evidence type="ECO:0000313" key="1">
    <source>
        <dbReference type="EMBL" id="GIP18141.1"/>
    </source>
</evidence>
<dbReference type="AlphaFoldDB" id="A0A920CYR9"/>
<name>A0A920CYR9_9BACL</name>
<dbReference type="RefSeq" id="WP_213518176.1">
    <property type="nucleotide sequence ID" value="NZ_BOSE01000007.1"/>
</dbReference>
<gene>
    <name evidence="1" type="ORF">J40TS1_37830</name>
</gene>
<reference evidence="1" key="1">
    <citation type="submission" date="2021-03" db="EMBL/GenBank/DDBJ databases">
        <title>Antimicrobial resistance genes in bacteria isolated from Japanese honey, and their potential for conferring macrolide and lincosamide resistance in the American foulbrood pathogen Paenibacillus larvae.</title>
        <authorList>
            <person name="Okamoto M."/>
            <person name="Kumagai M."/>
            <person name="Kanamori H."/>
            <person name="Takamatsu D."/>
        </authorList>
    </citation>
    <scope>NUCLEOTIDE SEQUENCE</scope>
    <source>
        <strain evidence="1">J40TS1</strain>
    </source>
</reference>
<accession>A0A920CYR9</accession>
<dbReference type="Proteomes" id="UP000683139">
    <property type="component" value="Unassembled WGS sequence"/>
</dbReference>
<organism evidence="1 2">
    <name type="scientific">Paenibacillus montaniterrae</name>
    <dbReference type="NCBI Taxonomy" id="429341"/>
    <lineage>
        <taxon>Bacteria</taxon>
        <taxon>Bacillati</taxon>
        <taxon>Bacillota</taxon>
        <taxon>Bacilli</taxon>
        <taxon>Bacillales</taxon>
        <taxon>Paenibacillaceae</taxon>
        <taxon>Paenibacillus</taxon>
    </lineage>
</organism>
<protein>
    <submittedName>
        <fullName evidence="1">Uncharacterized protein</fullName>
    </submittedName>
</protein>